<dbReference type="EMBL" id="SBJO01000008">
    <property type="protein sequence ID" value="KAF9764797.1"/>
    <property type="molecule type" value="Genomic_DNA"/>
</dbReference>
<dbReference type="CDD" id="cd02440">
    <property type="entry name" value="AdoMet_MTases"/>
    <property type="match status" value="1"/>
</dbReference>
<dbReference type="GO" id="GO:0004482">
    <property type="term" value="F:mRNA 5'-cap (guanine-N7-)-methyltransferase activity"/>
    <property type="evidence" value="ECO:0007669"/>
    <property type="project" value="UniProtKB-EC"/>
</dbReference>
<keyword evidence="3 17" id="KW-0489">Methyltransferase</keyword>
<dbReference type="GO" id="GO:0003723">
    <property type="term" value="F:RNA binding"/>
    <property type="evidence" value="ECO:0007669"/>
    <property type="project" value="UniProtKB-KW"/>
</dbReference>
<sequence length="269" mass="32168">MHNPKLDIKEHYNRIKKTPKERIQSKVANIRYTNNFIKAVLIRSYVRPHMLVLDIGCGKGGDLKKFDKAGILEYYGLDIAELSIYDARIRHNNMNNCYRAFFDTADVYAENFELNKEFDIVSCQFSLHYAFQSPEHVKNTVININRHLKAGGYFFFTVPNREEILKRYEENNLENKYYKIRYTGGQEYFFTLQDCVEDCVEYFVDLDVLSEMFLNYNIKIVRREKFEVFLEHNLKKYSDLANNMRVRELNKEEEEVISLYEIVVYKKIN</sequence>
<feature type="domain" description="MRNA cap 0 methyltransferase" evidence="16">
    <location>
        <begin position="25"/>
        <end position="268"/>
    </location>
</feature>
<dbReference type="Proteomes" id="UP000740883">
    <property type="component" value="Unassembled WGS sequence"/>
</dbReference>
<evidence type="ECO:0000256" key="6">
    <source>
        <dbReference type="ARBA" id="ARBA00022691"/>
    </source>
</evidence>
<feature type="site" description="mRNA cap binding" evidence="15">
    <location>
        <position position="90"/>
    </location>
</feature>
<dbReference type="PANTHER" id="PTHR12189:SF2">
    <property type="entry name" value="MRNA CAP GUANINE-N7 METHYLTRANSFERASE"/>
    <property type="match status" value="1"/>
</dbReference>
<name>A0A9P6KZQ8_9MICR</name>
<evidence type="ECO:0000313" key="18">
    <source>
        <dbReference type="Proteomes" id="UP000740883"/>
    </source>
</evidence>
<proteinExistence type="predicted"/>
<feature type="binding site" evidence="14">
    <location>
        <position position="38"/>
    </location>
    <ligand>
        <name>S-adenosyl-L-methionine</name>
        <dbReference type="ChEBI" id="CHEBI:59789"/>
    </ligand>
</feature>
<dbReference type="PIRSF" id="PIRSF028762">
    <property type="entry name" value="ABD1"/>
    <property type="match status" value="1"/>
</dbReference>
<feature type="binding site" evidence="14">
    <location>
        <position position="78"/>
    </location>
    <ligand>
        <name>S-adenosyl-L-methionine</name>
        <dbReference type="ChEBI" id="CHEBI:59789"/>
    </ligand>
</feature>
<comment type="catalytic activity">
    <reaction evidence="12">
        <text>a 5'-end (5'-triphosphoguanosine)-ribonucleoside in mRNA + S-adenosyl-L-methionine = a 5'-end (N(7)-methyl 5'-triphosphoguanosine)-ribonucleoside in mRNA + S-adenosyl-L-homocysteine</text>
        <dbReference type="Rhea" id="RHEA:67008"/>
        <dbReference type="Rhea" id="RHEA-COMP:17166"/>
        <dbReference type="Rhea" id="RHEA-COMP:17167"/>
        <dbReference type="ChEBI" id="CHEBI:57856"/>
        <dbReference type="ChEBI" id="CHEBI:59789"/>
        <dbReference type="ChEBI" id="CHEBI:156461"/>
        <dbReference type="ChEBI" id="CHEBI:167617"/>
        <dbReference type="EC" id="2.1.1.56"/>
    </reaction>
</comment>
<evidence type="ECO:0000256" key="2">
    <source>
        <dbReference type="ARBA" id="ARBA00011926"/>
    </source>
</evidence>
<evidence type="ECO:0000313" key="17">
    <source>
        <dbReference type="EMBL" id="KAF9764797.1"/>
    </source>
</evidence>
<evidence type="ECO:0000256" key="3">
    <source>
        <dbReference type="ARBA" id="ARBA00022603"/>
    </source>
</evidence>
<feature type="site" description="mRNA cap binding" evidence="15">
    <location>
        <position position="65"/>
    </location>
</feature>
<evidence type="ECO:0000256" key="13">
    <source>
        <dbReference type="ARBA" id="ARBA00049739"/>
    </source>
</evidence>
<evidence type="ECO:0000256" key="9">
    <source>
        <dbReference type="ARBA" id="ARBA00023242"/>
    </source>
</evidence>
<feature type="site" description="mRNA cap binding" evidence="15">
    <location>
        <position position="260"/>
    </location>
</feature>
<dbReference type="GO" id="GO:0005634">
    <property type="term" value="C:nucleus"/>
    <property type="evidence" value="ECO:0007669"/>
    <property type="project" value="UniProtKB-SubCell"/>
</dbReference>
<evidence type="ECO:0000256" key="10">
    <source>
        <dbReference type="ARBA" id="ARBA00032772"/>
    </source>
</evidence>
<evidence type="ECO:0000256" key="12">
    <source>
        <dbReference type="ARBA" id="ARBA00044712"/>
    </source>
</evidence>
<keyword evidence="7" id="KW-0694">RNA-binding</keyword>
<dbReference type="OrthoDB" id="10248867at2759"/>
<accession>A0A9P6KZQ8</accession>
<feature type="binding site" evidence="14">
    <location>
        <position position="56"/>
    </location>
    <ligand>
        <name>S-adenosyl-L-methionine</name>
        <dbReference type="ChEBI" id="CHEBI:59789"/>
    </ligand>
</feature>
<evidence type="ECO:0000256" key="15">
    <source>
        <dbReference type="PIRSR" id="PIRSR028762-2"/>
    </source>
</evidence>
<feature type="site" description="mRNA cap binding" evidence="15">
    <location>
        <position position="201"/>
    </location>
</feature>
<comment type="caution">
    <text evidence="17">The sequence shown here is derived from an EMBL/GenBank/DDBJ whole genome shotgun (WGS) entry which is preliminary data.</text>
</comment>
<evidence type="ECO:0000256" key="8">
    <source>
        <dbReference type="ARBA" id="ARBA00023042"/>
    </source>
</evidence>
<keyword evidence="8 15" id="KW-0506">mRNA capping</keyword>
<dbReference type="InterPro" id="IPR029063">
    <property type="entry name" value="SAM-dependent_MTases_sf"/>
</dbReference>
<protein>
    <recommendedName>
        <fullName evidence="13">mRNA cap guanine-N(7) methyltransferase</fullName>
        <ecNumber evidence="2">2.1.1.56</ecNumber>
    </recommendedName>
    <alternativeName>
        <fullName evidence="10">mRNA (guanine-N(7))-methyltransferase</fullName>
    </alternativeName>
    <alternativeName>
        <fullName evidence="11">mRNA cap methyltransferase</fullName>
    </alternativeName>
</protein>
<gene>
    <name evidence="17" type="primary">ABD1</name>
    <name evidence="17" type="ORF">NGRA_0260</name>
</gene>
<comment type="subcellular location">
    <subcellularLocation>
        <location evidence="1">Nucleus</location>
    </subcellularLocation>
</comment>
<evidence type="ECO:0000256" key="5">
    <source>
        <dbReference type="ARBA" id="ARBA00022679"/>
    </source>
</evidence>
<reference evidence="17 18" key="1">
    <citation type="journal article" date="2020" name="Genome Biol. Evol.">
        <title>Comparative genomics of strictly vertically transmitted, feminizing microsporidia endosymbionts of amphipod crustaceans.</title>
        <authorList>
            <person name="Cormier A."/>
            <person name="Chebbi M.A."/>
            <person name="Giraud I."/>
            <person name="Wattier R."/>
            <person name="Teixeira M."/>
            <person name="Gilbert C."/>
            <person name="Rigaud T."/>
            <person name="Cordaux R."/>
        </authorList>
    </citation>
    <scope>NUCLEOTIDE SEQUENCE [LARGE SCALE GENOMIC DNA]</scope>
    <source>
        <strain evidence="17 18">Ou3-Ou53</strain>
    </source>
</reference>
<feature type="binding site" evidence="14">
    <location>
        <position position="129"/>
    </location>
    <ligand>
        <name>S-adenosyl-L-methionine</name>
        <dbReference type="ChEBI" id="CHEBI:59789"/>
    </ligand>
</feature>
<feature type="binding site" evidence="15">
    <location>
        <begin position="34"/>
        <end position="35"/>
    </location>
    <ligand>
        <name>mRNA</name>
        <dbReference type="ChEBI" id="CHEBI:33699"/>
    </ligand>
</feature>
<dbReference type="EC" id="2.1.1.56" evidence="2"/>
<evidence type="ECO:0000256" key="11">
    <source>
        <dbReference type="ARBA" id="ARBA00033387"/>
    </source>
</evidence>
<evidence type="ECO:0000256" key="4">
    <source>
        <dbReference type="ARBA" id="ARBA00022664"/>
    </source>
</evidence>
<keyword evidence="9" id="KW-0539">Nucleus</keyword>
<keyword evidence="5" id="KW-0808">Transferase</keyword>
<dbReference type="InterPro" id="IPR039753">
    <property type="entry name" value="RG7MT1"/>
</dbReference>
<feature type="site" description="mRNA cap binding" evidence="15">
    <location>
        <position position="59"/>
    </location>
</feature>
<evidence type="ECO:0000256" key="14">
    <source>
        <dbReference type="PIRSR" id="PIRSR028762-1"/>
    </source>
</evidence>
<dbReference type="Gene3D" id="3.40.50.150">
    <property type="entry name" value="Vaccinia Virus protein VP39"/>
    <property type="match status" value="1"/>
</dbReference>
<dbReference type="SUPFAM" id="SSF53335">
    <property type="entry name" value="S-adenosyl-L-methionine-dependent methyltransferases"/>
    <property type="match status" value="1"/>
</dbReference>
<evidence type="ECO:0000256" key="7">
    <source>
        <dbReference type="ARBA" id="ARBA00022884"/>
    </source>
</evidence>
<evidence type="ECO:0000259" key="16">
    <source>
        <dbReference type="PROSITE" id="PS51562"/>
    </source>
</evidence>
<dbReference type="PANTHER" id="PTHR12189">
    <property type="entry name" value="MRNA GUANINE-7- METHYLTRANSFERASE"/>
    <property type="match status" value="1"/>
</dbReference>
<organism evidence="17 18">
    <name type="scientific">Nosema granulosis</name>
    <dbReference type="NCBI Taxonomy" id="83296"/>
    <lineage>
        <taxon>Eukaryota</taxon>
        <taxon>Fungi</taxon>
        <taxon>Fungi incertae sedis</taxon>
        <taxon>Microsporidia</taxon>
        <taxon>Nosematidae</taxon>
        <taxon>Nosema</taxon>
    </lineage>
</organism>
<keyword evidence="4" id="KW-0507">mRNA processing</keyword>
<dbReference type="InterPro" id="IPR004971">
    <property type="entry name" value="mRNA_G-N7_MeTrfase_dom"/>
</dbReference>
<dbReference type="Pfam" id="PF03291">
    <property type="entry name" value="mRNA_G-N7_MeTrfase"/>
    <property type="match status" value="1"/>
</dbReference>
<feature type="binding site" evidence="14">
    <location>
        <position position="124"/>
    </location>
    <ligand>
        <name>S-adenosyl-L-methionine</name>
        <dbReference type="ChEBI" id="CHEBI:59789"/>
    </ligand>
</feature>
<evidence type="ECO:0000256" key="1">
    <source>
        <dbReference type="ARBA" id="ARBA00004123"/>
    </source>
</evidence>
<dbReference type="InterPro" id="IPR016899">
    <property type="entry name" value="mRNA_G-N7_MeTrfase_euk"/>
</dbReference>
<dbReference type="AlphaFoldDB" id="A0A9P6KZQ8"/>
<feature type="binding site" evidence="14">
    <location>
        <position position="106"/>
    </location>
    <ligand>
        <name>S-adenosyl-L-methionine</name>
        <dbReference type="ChEBI" id="CHEBI:59789"/>
    </ligand>
</feature>
<keyword evidence="6" id="KW-0949">S-adenosyl-L-methionine</keyword>
<keyword evidence="18" id="KW-1185">Reference proteome</keyword>
<feature type="site" description="mRNA cap binding" evidence="15">
    <location>
        <position position="128"/>
    </location>
</feature>
<dbReference type="PROSITE" id="PS51562">
    <property type="entry name" value="RNA_CAP0_MT"/>
    <property type="match status" value="1"/>
</dbReference>